<keyword evidence="4" id="KW-0663">Pyridoxal phosphate</keyword>
<dbReference type="OMA" id="FMPGEPF"/>
<dbReference type="Gene3D" id="3.40.640.10">
    <property type="entry name" value="Type I PLP-dependent aspartate aminotransferase-like (Major domain)"/>
    <property type="match status" value="1"/>
</dbReference>
<keyword evidence="2" id="KW-0032">Aminotransferase</keyword>
<evidence type="ECO:0000256" key="2">
    <source>
        <dbReference type="ARBA" id="ARBA00022576"/>
    </source>
</evidence>
<evidence type="ECO:0000259" key="5">
    <source>
        <dbReference type="Pfam" id="PF00155"/>
    </source>
</evidence>
<dbReference type="PANTHER" id="PTHR42790:SF19">
    <property type="entry name" value="KYNURENINE_ALPHA-AMINOADIPATE AMINOTRANSFERASE, MITOCHONDRIAL"/>
    <property type="match status" value="1"/>
</dbReference>
<accession>A0A5A8CLE3</accession>
<dbReference type="GO" id="GO:1901605">
    <property type="term" value="P:alpha-amino acid metabolic process"/>
    <property type="evidence" value="ECO:0007669"/>
    <property type="project" value="TreeGrafter"/>
</dbReference>
<evidence type="ECO:0000313" key="9">
    <source>
        <dbReference type="Proteomes" id="UP000325113"/>
    </source>
</evidence>
<dbReference type="InterPro" id="IPR015424">
    <property type="entry name" value="PyrdxlP-dep_Trfase"/>
</dbReference>
<dbReference type="InterPro" id="IPR050859">
    <property type="entry name" value="Class-I_PLP-dep_aminotransf"/>
</dbReference>
<evidence type="ECO:0000256" key="1">
    <source>
        <dbReference type="ARBA" id="ARBA00001933"/>
    </source>
</evidence>
<dbReference type="FunFam" id="3.90.1150.10:FF:000166">
    <property type="entry name" value="Kynurenine/alpha-aminoadipate aminotransferase, mitochondrial"/>
    <property type="match status" value="1"/>
</dbReference>
<keyword evidence="3" id="KW-0808">Transferase</keyword>
<evidence type="ECO:0000256" key="3">
    <source>
        <dbReference type="ARBA" id="ARBA00022679"/>
    </source>
</evidence>
<dbReference type="AlphaFoldDB" id="A0A5A8CLE3"/>
<evidence type="ECO:0000313" key="6">
    <source>
        <dbReference type="EMBL" id="KAA0152920.1"/>
    </source>
</evidence>
<evidence type="ECO:0000256" key="4">
    <source>
        <dbReference type="ARBA" id="ARBA00022898"/>
    </source>
</evidence>
<dbReference type="GO" id="GO:0030170">
    <property type="term" value="F:pyridoxal phosphate binding"/>
    <property type="evidence" value="ECO:0007669"/>
    <property type="project" value="InterPro"/>
</dbReference>
<dbReference type="SUPFAM" id="SSF53383">
    <property type="entry name" value="PLP-dependent transferases"/>
    <property type="match status" value="1"/>
</dbReference>
<dbReference type="EMBL" id="VLTN01000018">
    <property type="protein sequence ID" value="KAA0152920.1"/>
    <property type="molecule type" value="Genomic_DNA"/>
</dbReference>
<organism evidence="6 8">
    <name type="scientific">Cafeteria roenbergensis</name>
    <name type="common">Marine flagellate</name>
    <dbReference type="NCBI Taxonomy" id="33653"/>
    <lineage>
        <taxon>Eukaryota</taxon>
        <taxon>Sar</taxon>
        <taxon>Stramenopiles</taxon>
        <taxon>Bigyra</taxon>
        <taxon>Opalozoa</taxon>
        <taxon>Bicosoecida</taxon>
        <taxon>Cafeteriaceae</taxon>
        <taxon>Cafeteria</taxon>
    </lineage>
</organism>
<dbReference type="InterPro" id="IPR015421">
    <property type="entry name" value="PyrdxlP-dep_Trfase_major"/>
</dbReference>
<dbReference type="GO" id="GO:0016212">
    <property type="term" value="F:kynurenine-oxoglutarate transaminase activity"/>
    <property type="evidence" value="ECO:0007669"/>
    <property type="project" value="TreeGrafter"/>
</dbReference>
<dbReference type="Proteomes" id="UP000323011">
    <property type="component" value="Unassembled WGS sequence"/>
</dbReference>
<reference evidence="8 9" key="1">
    <citation type="submission" date="2019-07" db="EMBL/GenBank/DDBJ databases">
        <title>Genomes of Cafeteria roenbergensis.</title>
        <authorList>
            <person name="Fischer M.G."/>
            <person name="Hackl T."/>
            <person name="Roman M."/>
        </authorList>
    </citation>
    <scope>NUCLEOTIDE SEQUENCE [LARGE SCALE GENOMIC DNA]</scope>
    <source>
        <strain evidence="6 8">BVI</strain>
        <strain evidence="7 9">Cflag</strain>
    </source>
</reference>
<dbReference type="PANTHER" id="PTHR42790">
    <property type="entry name" value="AMINOTRANSFERASE"/>
    <property type="match status" value="1"/>
</dbReference>
<name>A0A5A8CLE3_CAFRO</name>
<gene>
    <name evidence="6" type="ORF">FNF29_03444</name>
    <name evidence="7" type="ORF">FNF31_02503</name>
</gene>
<dbReference type="CDD" id="cd00609">
    <property type="entry name" value="AAT_like"/>
    <property type="match status" value="1"/>
</dbReference>
<comment type="cofactor">
    <cofactor evidence="1">
        <name>pyridoxal 5'-phosphate</name>
        <dbReference type="ChEBI" id="CHEBI:597326"/>
    </cofactor>
</comment>
<comment type="caution">
    <text evidence="6">The sequence shown here is derived from an EMBL/GenBank/DDBJ whole genome shotgun (WGS) entry which is preliminary data.</text>
</comment>
<keyword evidence="8" id="KW-1185">Reference proteome</keyword>
<sequence>MPTSVPVESYASFLNTRAARRKPSPIRALQAVLATAPAGLISLGGGMPNPALFPFSGISVTLRDGTVLSLSEESVRAALQYSPTPGIPELVSRLERVQRGEHSPPGAAGDRMAVMVGTGSQDLLAKAFDTFLDEETPVVIEAPTYSGTLAALEPIGCPLITIPSSTDGTGIDVGAVEELAAAFESGERAGPRPRLIYVIPTAGNPTGATMPLENRRRLYAAARRLGSLIIEDDPYRFLDFGEVVDPADADADAAAAAARSSTPVARTPSLLSMDEDGRVLRFDSFSKLLSAGLRIGTVTGPKELVDALGLHAQASCLHTSGVSQALVLELFRHWGVGDKTPPAEDGSARCMGDMEAHIAEVASFYRSQRDACIEAINKHLRDPGLAELYAVPSGGMFAWIKVPGLADTTALVKERAAAAGVLFVPGSAFVPGGGSAHSAFVRASFSVASHEQLDEAFRRFASAIRDSGSD</sequence>
<evidence type="ECO:0000313" key="7">
    <source>
        <dbReference type="EMBL" id="KAA0164269.1"/>
    </source>
</evidence>
<evidence type="ECO:0000313" key="8">
    <source>
        <dbReference type="Proteomes" id="UP000323011"/>
    </source>
</evidence>
<protein>
    <recommendedName>
        <fullName evidence="5">Aminotransferase class I/classII large domain-containing protein</fullName>
    </recommendedName>
</protein>
<feature type="domain" description="Aminotransferase class I/classII large" evidence="5">
    <location>
        <begin position="76"/>
        <end position="459"/>
    </location>
</feature>
<dbReference type="EMBL" id="VLTM01000018">
    <property type="protein sequence ID" value="KAA0164269.1"/>
    <property type="molecule type" value="Genomic_DNA"/>
</dbReference>
<dbReference type="InterPro" id="IPR004839">
    <property type="entry name" value="Aminotransferase_I/II_large"/>
</dbReference>
<dbReference type="Pfam" id="PF00155">
    <property type="entry name" value="Aminotran_1_2"/>
    <property type="match status" value="1"/>
</dbReference>
<dbReference type="Proteomes" id="UP000325113">
    <property type="component" value="Unassembled WGS sequence"/>
</dbReference>
<proteinExistence type="predicted"/>